<evidence type="ECO:0000313" key="1">
    <source>
        <dbReference type="EMBL" id="WDI32724.1"/>
    </source>
</evidence>
<dbReference type="InterPro" id="IPR036388">
    <property type="entry name" value="WH-like_DNA-bd_sf"/>
</dbReference>
<dbReference type="EMBL" id="CP118166">
    <property type="protein sequence ID" value="WDI32724.1"/>
    <property type="molecule type" value="Genomic_DNA"/>
</dbReference>
<organism evidence="1 2">
    <name type="scientific">Hyphococcus flavus</name>
    <dbReference type="NCBI Taxonomy" id="1866326"/>
    <lineage>
        <taxon>Bacteria</taxon>
        <taxon>Pseudomonadati</taxon>
        <taxon>Pseudomonadota</taxon>
        <taxon>Alphaproteobacteria</taxon>
        <taxon>Parvularculales</taxon>
        <taxon>Parvularculaceae</taxon>
        <taxon>Hyphococcus</taxon>
    </lineage>
</organism>
<dbReference type="InterPro" id="IPR036390">
    <property type="entry name" value="WH_DNA-bd_sf"/>
</dbReference>
<dbReference type="CDD" id="cd00090">
    <property type="entry name" value="HTH_ARSR"/>
    <property type="match status" value="1"/>
</dbReference>
<dbReference type="Gene3D" id="1.10.10.10">
    <property type="entry name" value="Winged helix-like DNA-binding domain superfamily/Winged helix DNA-binding domain"/>
    <property type="match status" value="1"/>
</dbReference>
<dbReference type="KEGG" id="hfl:PUV54_05880"/>
<reference evidence="1" key="1">
    <citation type="submission" date="2023-02" db="EMBL/GenBank/DDBJ databases">
        <title>Genome sequence of Hyphococcus flavus.</title>
        <authorList>
            <person name="Rong J.-C."/>
            <person name="Zhao Q."/>
            <person name="Yi M."/>
            <person name="Wu J.-Y."/>
        </authorList>
    </citation>
    <scope>NUCLEOTIDE SEQUENCE</scope>
    <source>
        <strain evidence="1">MCCC 1K03223</strain>
    </source>
</reference>
<name>A0AAE9ZD48_9PROT</name>
<dbReference type="Proteomes" id="UP001214043">
    <property type="component" value="Chromosome"/>
</dbReference>
<accession>A0AAE9ZD48</accession>
<dbReference type="AlphaFoldDB" id="A0AAE9ZD48"/>
<evidence type="ECO:0000313" key="2">
    <source>
        <dbReference type="Proteomes" id="UP001214043"/>
    </source>
</evidence>
<dbReference type="RefSeq" id="WP_274494664.1">
    <property type="nucleotide sequence ID" value="NZ_CP118166.1"/>
</dbReference>
<sequence>MSQAEADTCFTTVHCEAHVTSSDNSPKKADVYYIKSPDQRELLASTRLQPIGDLLSAKGPMSVKEIAAALGQRPSALYHHIKKAVKAGLIVETGSRTINRRKEVLYDTPAVKMRFGFSVADKKLKPLWRKIQTAHSRQADRDFIGALDNSKIIDDGPQRNLRTFRLVGAPDPVALSKINQKIEEISALMWESAGQDNPLIAITCVVAPMPPKSSLD</sequence>
<dbReference type="SUPFAM" id="SSF46785">
    <property type="entry name" value="Winged helix' DNA-binding domain"/>
    <property type="match status" value="1"/>
</dbReference>
<gene>
    <name evidence="1" type="ORF">PUV54_05880</name>
</gene>
<proteinExistence type="predicted"/>
<keyword evidence="2" id="KW-1185">Reference proteome</keyword>
<dbReference type="Pfam" id="PF12840">
    <property type="entry name" value="HTH_20"/>
    <property type="match status" value="1"/>
</dbReference>
<dbReference type="GO" id="GO:0006355">
    <property type="term" value="P:regulation of DNA-templated transcription"/>
    <property type="evidence" value="ECO:0007669"/>
    <property type="project" value="UniProtKB-ARBA"/>
</dbReference>
<protein>
    <submittedName>
        <fullName evidence="1">Winged helix-turn-helix domain-containing protein</fullName>
    </submittedName>
</protein>
<dbReference type="InterPro" id="IPR011991">
    <property type="entry name" value="ArsR-like_HTH"/>
</dbReference>